<sequence length="1841" mass="209072">MLLCCACRQVDSGLDSEFNRMPVERGKVDEFGKVRSKFYAGKIIPSIIPVWKEASCDDRLLSSPEMESLTAAMQLLANQILGLATPLMRARSDSAVYKTEFYRDTSYEKACGGGDRRGSAPATPVVPLRNTDSPAGKFVRSFKNNPLKRTKSVTKLERKRVMDDSIKPARIRASRSHESLLQSSQNVLHTVDLSRGEIEIKALHSSILGQDNCFQVTSPAGTRYYSCRSAEERDRWIQSLRKTAHSDSDSAKRIENCLKIWILEAKGIPIKKRYYCELCLDEALYARTTSKQKGDICFWGEHFDFNNLPQIDYINVCLYREADRKKRKDKNVLVGVVTIPVPTVSSRHLIEKWYPVALEKNSNKDSPSIRIKCKFQSIDILPIAAYQECLNYLKNNYLKLCEMLEPVISIKAKEDLASTLVNIMQKENIAQKFLSDIVMADVDKIDDERLTFRGNSLATKAMEAYMKLVGHKYLTETLGEFIQTMMQLKDDCEVDPMKVGNNNQLAQHQHNLIIYVEMACELRQVFHAYRKRLTAVGKEELKYPQERVARNLTLIAKIIQTLANFTRFGGKENFMEFLNDFVEREWIPMKTFLKQISSPVTSENQQDFDGFIDIGKELSILRIVLPEMLGKITNKVYMPEVEKLQRILNRMSSCCDINSTPADDLEENEEQPRTENDPPESPEDATLQLVQTNNRKPASDLTTSDDYVLFSALDNENKSGGKLKNNCAMVNGNHNYLDTLCFVDDENTHQTDAKGSQTSISQISNVASSGYQSFAYSQSNSPIDPSINQENNNLINRHANNNNMLQPLAFANPMYRFPQHEPLVADSSPEVEQRYFQSHQSSSSLSSSEFVTNLVPRTNPYASGNPTSRLRDSKMSSSNEFLNRHSSSLKFKGQRFIALTDQQVANVWQTECGLEQSSDIGQSIDSPKKEKTIGDYEHEIEELRRVMQDLQRKLSDAELRLHEQESVHIRSESCAEFIQQQRDEEMRNVITRLVKVEEKLRREQSEMQEILDEKQRTIENQERQIITLDVENSQLKMALYQLKEQICVTCHIWDFVQISVNLAFILDKIIANIELLIWGDNLNVPPIDPLQLLKALAPLLAPNGGMKSAEEVVRLSSLMKKFSRKLVSRCVYVNVLTVTPKHILEAFLAEGGWDTINMWLQDSKKTDNYPFMVELLELFKILPMTVERLKENNSAKLVKAFSKCENEEVRNLAAAVVKEWMKLVKGEGSGSTLPDCKDGKVLKRKKKLKDKTDQKNSQEGKEPKENNDRRIQSQKPSDRKRTLEFSMDDDVLEDVKLPEYLEKELNNNNKKFKGDRPKTVKTYRTKFRSTGLEEMTVPPKPAVKKNTAVDKSAALAAKRAIKRVLPYKDSSFSEKRHKPSSLVTLSSDSTEKPGIKLIPPKPKPMHIIKESAGFMDALVGEPATPLKKKKKSARSPTATTPPVSSTLPTETPKFQFYKDTMDTNDVKTEEMDENNTDNSEEMQVMEDKIEAAVSEANCSISSPKSEEVKPMEVEPVDIKPKLVKKKKKVSWAEESQLREVFIFELDETERCNVNNIKNFGDMKTLDRMKERQAVETAKRWIGDKMEEKIMWLAPILIDLPSQLVERGCNSEQINIQRDREQSVLQEIYFSRDSVPDTSHEPDPETVEATEPKIIPLEDENNPDAVIDYSVGEAPQSTCLPPALSNLMLSINNKSGPQMDEFRGVDPYYKQDSPMVPGGMMGLPGAPFNNPFNKFLPDGEGPGPNMNPINEDGMEFRGYYENMPPPLPQPGMGPRMRMPGPMRGRGPMHGRGNNMQRGPNMRGRGGPRGRGQRSLCRHFVNGSCKYEEACMFLHPGVNGPLI</sequence>
<dbReference type="GO" id="GO:0005096">
    <property type="term" value="F:GTPase activator activity"/>
    <property type="evidence" value="ECO:0007669"/>
    <property type="project" value="UniProtKB-KW"/>
</dbReference>
<dbReference type="Pfam" id="PF25321">
    <property type="entry name" value="PH_RASGAP"/>
    <property type="match status" value="1"/>
</dbReference>
<feature type="compositionally biased region" description="Low complexity" evidence="8">
    <location>
        <begin position="1786"/>
        <end position="1801"/>
    </location>
</feature>
<dbReference type="Gene3D" id="2.30.29.30">
    <property type="entry name" value="Pleckstrin-homology domain (PH domain)/Phosphotyrosine-binding domain (PTB)"/>
    <property type="match status" value="1"/>
</dbReference>
<evidence type="ECO:0000313" key="15">
    <source>
        <dbReference type="Proteomes" id="UP000014500"/>
    </source>
</evidence>
<dbReference type="Gene3D" id="1.10.506.10">
    <property type="entry name" value="GTPase Activation - p120gap, domain 1"/>
    <property type="match status" value="2"/>
</dbReference>
<dbReference type="Gene3D" id="1.20.930.10">
    <property type="entry name" value="Conserved domain common to transcription factors TFIIS, elongin A, CRSP70"/>
    <property type="match status" value="1"/>
</dbReference>
<dbReference type="PANTHER" id="PTHR10194:SF60">
    <property type="entry name" value="RAS GTPASE-ACTIVATING PROTEIN RASKOL"/>
    <property type="match status" value="1"/>
</dbReference>
<evidence type="ECO:0000259" key="10">
    <source>
        <dbReference type="PROSITE" id="PS50004"/>
    </source>
</evidence>
<feature type="domain" description="TFIIS N-terminal" evidence="13">
    <location>
        <begin position="1154"/>
        <end position="1227"/>
    </location>
</feature>
<accession>T1IJS3</accession>
<dbReference type="EnsemblMetazoa" id="SMAR001150-RA">
    <property type="protein sequence ID" value="SMAR001150-PA"/>
    <property type="gene ID" value="SMAR001150"/>
</dbReference>
<keyword evidence="6" id="KW-0863">Zinc-finger</keyword>
<feature type="compositionally biased region" description="Basic and acidic residues" evidence="8">
    <location>
        <begin position="1250"/>
        <end position="1283"/>
    </location>
</feature>
<dbReference type="SMART" id="SM00356">
    <property type="entry name" value="ZnF_C3H1"/>
    <property type="match status" value="1"/>
</dbReference>
<dbReference type="CDD" id="cd05136">
    <property type="entry name" value="RasGAP_DAB2IP"/>
    <property type="match status" value="1"/>
</dbReference>
<evidence type="ECO:0000256" key="6">
    <source>
        <dbReference type="PROSITE-ProRule" id="PRU00723"/>
    </source>
</evidence>
<evidence type="ECO:0000259" key="13">
    <source>
        <dbReference type="PROSITE" id="PS51319"/>
    </source>
</evidence>
<comment type="subcellular location">
    <subcellularLocation>
        <location evidence="1 5">Nucleus</location>
    </subcellularLocation>
</comment>
<feature type="zinc finger region" description="C3H1-type" evidence="6">
    <location>
        <begin position="1809"/>
        <end position="1836"/>
    </location>
</feature>
<feature type="domain" description="Ras-GAP" evidence="11">
    <location>
        <begin position="412"/>
        <end position="517"/>
    </location>
</feature>
<evidence type="ECO:0000259" key="9">
    <source>
        <dbReference type="PROSITE" id="PS50003"/>
    </source>
</evidence>
<dbReference type="InterPro" id="IPR021887">
    <property type="entry name" value="DAB2P_C"/>
</dbReference>
<evidence type="ECO:0000256" key="5">
    <source>
        <dbReference type="PROSITE-ProRule" id="PRU00649"/>
    </source>
</evidence>
<evidence type="ECO:0000256" key="1">
    <source>
        <dbReference type="ARBA" id="ARBA00004123"/>
    </source>
</evidence>
<keyword evidence="6" id="KW-0479">Metal-binding</keyword>
<dbReference type="InterPro" id="IPR003617">
    <property type="entry name" value="TFIIS/CRSP70_N_sub"/>
</dbReference>
<feature type="region of interest" description="Disordered" evidence="8">
    <location>
        <begin position="1378"/>
        <end position="1403"/>
    </location>
</feature>
<feature type="region of interest" description="Disordered" evidence="8">
    <location>
        <begin position="1786"/>
        <end position="1812"/>
    </location>
</feature>
<dbReference type="PANTHER" id="PTHR10194">
    <property type="entry name" value="RAS GTPASE-ACTIVATING PROTEINS"/>
    <property type="match status" value="1"/>
</dbReference>
<dbReference type="PROSITE" id="PS50103">
    <property type="entry name" value="ZF_C3H1"/>
    <property type="match status" value="1"/>
</dbReference>
<dbReference type="SUPFAM" id="SSF48350">
    <property type="entry name" value="GTPase activation domain, GAP"/>
    <property type="match status" value="1"/>
</dbReference>
<dbReference type="CDD" id="cd04013">
    <property type="entry name" value="C2_SynGAP_like"/>
    <property type="match status" value="1"/>
</dbReference>
<dbReference type="GO" id="GO:0008270">
    <property type="term" value="F:zinc ion binding"/>
    <property type="evidence" value="ECO:0007669"/>
    <property type="project" value="UniProtKB-KW"/>
</dbReference>
<dbReference type="InterPro" id="IPR008936">
    <property type="entry name" value="Rho_GTPase_activation_prot"/>
</dbReference>
<evidence type="ECO:0000256" key="7">
    <source>
        <dbReference type="SAM" id="Coils"/>
    </source>
</evidence>
<evidence type="ECO:0000259" key="11">
    <source>
        <dbReference type="PROSITE" id="PS50018"/>
    </source>
</evidence>
<feature type="domain" description="C3H1-type" evidence="12">
    <location>
        <begin position="1809"/>
        <end position="1836"/>
    </location>
</feature>
<dbReference type="PROSITE" id="PS50004">
    <property type="entry name" value="C2"/>
    <property type="match status" value="1"/>
</dbReference>
<keyword evidence="7" id="KW-0175">Coiled coil</keyword>
<dbReference type="Pfam" id="PF00616">
    <property type="entry name" value="RasGAP"/>
    <property type="match status" value="1"/>
</dbReference>
<dbReference type="InterPro" id="IPR035892">
    <property type="entry name" value="C2_domain_sf"/>
</dbReference>
<dbReference type="Pfam" id="PF00168">
    <property type="entry name" value="C2"/>
    <property type="match status" value="1"/>
</dbReference>
<dbReference type="Pfam" id="PF08711">
    <property type="entry name" value="Med26"/>
    <property type="match status" value="1"/>
</dbReference>
<feature type="compositionally biased region" description="Low complexity" evidence="8">
    <location>
        <begin position="1435"/>
        <end position="1450"/>
    </location>
</feature>
<evidence type="ECO:0000256" key="3">
    <source>
        <dbReference type="ARBA" id="ARBA00022468"/>
    </source>
</evidence>
<dbReference type="SUPFAM" id="SSF47676">
    <property type="entry name" value="Conserved domain common to transcription factors TFIIS, elongin A, CRSP70"/>
    <property type="match status" value="1"/>
</dbReference>
<dbReference type="PROSITE" id="PS51319">
    <property type="entry name" value="TFIIS_N"/>
    <property type="match status" value="1"/>
</dbReference>
<dbReference type="PhylomeDB" id="T1IJS3"/>
<dbReference type="Proteomes" id="UP000014500">
    <property type="component" value="Unassembled WGS sequence"/>
</dbReference>
<dbReference type="PROSITE" id="PS50018">
    <property type="entry name" value="RAS_GTPASE_ACTIV_2"/>
    <property type="match status" value="1"/>
</dbReference>
<evidence type="ECO:0000313" key="14">
    <source>
        <dbReference type="EnsemblMetazoa" id="SMAR001150-PA"/>
    </source>
</evidence>
<dbReference type="InterPro" id="IPR035441">
    <property type="entry name" value="TFIIS/LEDGF_dom_sf"/>
</dbReference>
<keyword evidence="15" id="KW-1185">Reference proteome</keyword>
<feature type="domain" description="PH" evidence="9">
    <location>
        <begin position="211"/>
        <end position="245"/>
    </location>
</feature>
<organism evidence="14 15">
    <name type="scientific">Strigamia maritima</name>
    <name type="common">European centipede</name>
    <name type="synonym">Geophilus maritimus</name>
    <dbReference type="NCBI Taxonomy" id="126957"/>
    <lineage>
        <taxon>Eukaryota</taxon>
        <taxon>Metazoa</taxon>
        <taxon>Ecdysozoa</taxon>
        <taxon>Arthropoda</taxon>
        <taxon>Myriapoda</taxon>
        <taxon>Chilopoda</taxon>
        <taxon>Pleurostigmophora</taxon>
        <taxon>Geophilomorpha</taxon>
        <taxon>Linotaeniidae</taxon>
        <taxon>Strigamia</taxon>
    </lineage>
</organism>
<dbReference type="GO" id="GO:0005694">
    <property type="term" value="C:chromosome"/>
    <property type="evidence" value="ECO:0007669"/>
    <property type="project" value="UniProtKB-SubCell"/>
</dbReference>
<dbReference type="InterPro" id="IPR001849">
    <property type="entry name" value="PH_domain"/>
</dbReference>
<feature type="region of interest" description="Disordered" evidence="8">
    <location>
        <begin position="1226"/>
        <end position="1285"/>
    </location>
</feature>
<dbReference type="eggNOG" id="KOG3508">
    <property type="taxonomic scope" value="Eukaryota"/>
</dbReference>
<proteinExistence type="predicted"/>
<dbReference type="EMBL" id="JH430339">
    <property type="status" value="NOT_ANNOTATED_CDS"/>
    <property type="molecule type" value="Genomic_DNA"/>
</dbReference>
<dbReference type="Pfam" id="PF12004">
    <property type="entry name" value="DAB2P_C"/>
    <property type="match status" value="1"/>
</dbReference>
<keyword evidence="4 5" id="KW-0539">Nucleus</keyword>
<dbReference type="Gene3D" id="2.60.40.150">
    <property type="entry name" value="C2 domain"/>
    <property type="match status" value="1"/>
</dbReference>
<feature type="domain" description="C2" evidence="10">
    <location>
        <begin position="236"/>
        <end position="354"/>
    </location>
</feature>
<dbReference type="InterPro" id="IPR000008">
    <property type="entry name" value="C2_dom"/>
</dbReference>
<dbReference type="InterPro" id="IPR000571">
    <property type="entry name" value="Znf_CCCH"/>
</dbReference>
<feature type="region of interest" description="Disordered" evidence="8">
    <location>
        <begin position="658"/>
        <end position="684"/>
    </location>
</feature>
<dbReference type="HOGENOM" id="CLU_237131_0_0_1"/>
<dbReference type="SUPFAM" id="SSF49562">
    <property type="entry name" value="C2 domain (Calcium/lipid-binding domain, CaLB)"/>
    <property type="match status" value="1"/>
</dbReference>
<dbReference type="SMART" id="SM00323">
    <property type="entry name" value="RasGAP"/>
    <property type="match status" value="1"/>
</dbReference>
<reference evidence="14" key="2">
    <citation type="submission" date="2015-02" db="UniProtKB">
        <authorList>
            <consortium name="EnsemblMetazoa"/>
        </authorList>
    </citation>
    <scope>IDENTIFICATION</scope>
</reference>
<reference evidence="15" key="1">
    <citation type="submission" date="2011-05" db="EMBL/GenBank/DDBJ databases">
        <authorList>
            <person name="Richards S.R."/>
            <person name="Qu J."/>
            <person name="Jiang H."/>
            <person name="Jhangiani S.N."/>
            <person name="Agravi P."/>
            <person name="Goodspeed R."/>
            <person name="Gross S."/>
            <person name="Mandapat C."/>
            <person name="Jackson L."/>
            <person name="Mathew T."/>
            <person name="Pu L."/>
            <person name="Thornton R."/>
            <person name="Saada N."/>
            <person name="Wilczek-Boney K.B."/>
            <person name="Lee S."/>
            <person name="Kovar C."/>
            <person name="Wu Y."/>
            <person name="Scherer S.E."/>
            <person name="Worley K.C."/>
            <person name="Muzny D.M."/>
            <person name="Gibbs R."/>
        </authorList>
    </citation>
    <scope>NUCLEOTIDE SEQUENCE</scope>
    <source>
        <strain evidence="15">Brora</strain>
    </source>
</reference>
<dbReference type="PROSITE" id="PS50003">
    <property type="entry name" value="PH_DOMAIN"/>
    <property type="match status" value="1"/>
</dbReference>
<protein>
    <recommendedName>
        <fullName evidence="2">Serine/threonine-protein phosphatase 1 regulatory subunit 10</fullName>
    </recommendedName>
</protein>
<feature type="coiled-coil region" evidence="7">
    <location>
        <begin position="933"/>
        <end position="1038"/>
    </location>
</feature>
<dbReference type="SMART" id="SM00239">
    <property type="entry name" value="C2"/>
    <property type="match status" value="1"/>
</dbReference>
<feature type="region of interest" description="Disordered" evidence="8">
    <location>
        <begin position="856"/>
        <end position="876"/>
    </location>
</feature>
<evidence type="ECO:0000256" key="2">
    <source>
        <dbReference type="ARBA" id="ARBA00022330"/>
    </source>
</evidence>
<evidence type="ECO:0000256" key="4">
    <source>
        <dbReference type="ARBA" id="ARBA00023242"/>
    </source>
</evidence>
<keyword evidence="3" id="KW-0343">GTPase activation</keyword>
<dbReference type="STRING" id="126957.T1IJS3"/>
<evidence type="ECO:0000259" key="12">
    <source>
        <dbReference type="PROSITE" id="PS50103"/>
    </source>
</evidence>
<evidence type="ECO:0000256" key="8">
    <source>
        <dbReference type="SAM" id="MobiDB-lite"/>
    </source>
</evidence>
<dbReference type="InterPro" id="IPR017923">
    <property type="entry name" value="TFIIS_N"/>
</dbReference>
<dbReference type="InterPro" id="IPR001936">
    <property type="entry name" value="RasGAP_dom"/>
</dbReference>
<name>T1IJS3_STRMM</name>
<dbReference type="InterPro" id="IPR011993">
    <property type="entry name" value="PH-like_dom_sf"/>
</dbReference>
<keyword evidence="6" id="KW-0862">Zinc</keyword>
<dbReference type="InterPro" id="IPR039360">
    <property type="entry name" value="Ras_GTPase"/>
</dbReference>
<dbReference type="SMART" id="SM00509">
    <property type="entry name" value="TFS2N"/>
    <property type="match status" value="1"/>
</dbReference>
<dbReference type="CDD" id="cd00183">
    <property type="entry name" value="TFIIS_I"/>
    <property type="match status" value="1"/>
</dbReference>
<dbReference type="SUPFAM" id="SSF50729">
    <property type="entry name" value="PH domain-like"/>
    <property type="match status" value="1"/>
</dbReference>
<dbReference type="GO" id="GO:0005634">
    <property type="term" value="C:nucleus"/>
    <property type="evidence" value="ECO:0007669"/>
    <property type="project" value="UniProtKB-SubCell"/>
</dbReference>
<dbReference type="InterPro" id="IPR057606">
    <property type="entry name" value="SynGAP1-like_PH"/>
</dbReference>
<feature type="region of interest" description="Disordered" evidence="8">
    <location>
        <begin position="1425"/>
        <end position="1450"/>
    </location>
</feature>